<name>Q13FX3_PARXL</name>
<evidence type="ECO:0000256" key="6">
    <source>
        <dbReference type="ARBA" id="ARBA00022729"/>
    </source>
</evidence>
<dbReference type="eggNOG" id="COG3188">
    <property type="taxonomic scope" value="Bacteria"/>
</dbReference>
<dbReference type="EMBL" id="CP000272">
    <property type="protein sequence ID" value="ABE37016.1"/>
    <property type="molecule type" value="Genomic_DNA"/>
</dbReference>
<evidence type="ECO:0000256" key="8">
    <source>
        <dbReference type="ARBA" id="ARBA00023237"/>
    </source>
</evidence>
<dbReference type="KEGG" id="bxe:Bxe_C1151"/>
<reference evidence="14 15" key="1">
    <citation type="journal article" date="2006" name="Proc. Natl. Acad. Sci. U.S.A.">
        <title>Burkholderia xenovorans LB400 harbors a multi-replicon, 9.73-Mbp genome shaped for versatility.</title>
        <authorList>
            <person name="Chain P.S."/>
            <person name="Denef V.J."/>
            <person name="Konstantinidis K.T."/>
            <person name="Vergez L.M."/>
            <person name="Agullo L."/>
            <person name="Reyes V.L."/>
            <person name="Hauser L."/>
            <person name="Cordova M."/>
            <person name="Gomez L."/>
            <person name="Gonzalez M."/>
            <person name="Land M."/>
            <person name="Lao V."/>
            <person name="Larimer F."/>
            <person name="LiPuma J.J."/>
            <person name="Mahenthiralingam E."/>
            <person name="Malfatti S.A."/>
            <person name="Marx C.J."/>
            <person name="Parnell J.J."/>
            <person name="Ramette A."/>
            <person name="Richardson P."/>
            <person name="Seeger M."/>
            <person name="Smith D."/>
            <person name="Spilker T."/>
            <person name="Sul W.J."/>
            <person name="Tsoi T.V."/>
            <person name="Ulrich L.E."/>
            <person name="Zhulin I.B."/>
            <person name="Tiedje J.M."/>
        </authorList>
    </citation>
    <scope>NUCLEOTIDE SEQUENCE [LARGE SCALE GENOMIC DNA]</scope>
    <source>
        <strain evidence="14 15">LB400</strain>
    </source>
</reference>
<dbReference type="GO" id="GO:0009279">
    <property type="term" value="C:cell outer membrane"/>
    <property type="evidence" value="ECO:0007669"/>
    <property type="project" value="UniProtKB-SubCell"/>
</dbReference>
<dbReference type="InterPro" id="IPR018030">
    <property type="entry name" value="Fimbrial_membr_usher_CS"/>
</dbReference>
<dbReference type="GO" id="GO:0015473">
    <property type="term" value="F:fimbrial usher porin activity"/>
    <property type="evidence" value="ECO:0007669"/>
    <property type="project" value="InterPro"/>
</dbReference>
<gene>
    <name evidence="14" type="ORF">Bxe_C1151</name>
</gene>
<keyword evidence="5 9" id="KW-0812">Transmembrane</keyword>
<evidence type="ECO:0000259" key="12">
    <source>
        <dbReference type="Pfam" id="PF13953"/>
    </source>
</evidence>
<keyword evidence="9" id="KW-1029">Fimbrium biogenesis</keyword>
<evidence type="ECO:0000256" key="5">
    <source>
        <dbReference type="ARBA" id="ARBA00022692"/>
    </source>
</evidence>
<feature type="domain" description="PapC-like C-terminal" evidence="12">
    <location>
        <begin position="758"/>
        <end position="824"/>
    </location>
</feature>
<dbReference type="PROSITE" id="PS01151">
    <property type="entry name" value="FIMBRIAL_USHER"/>
    <property type="match status" value="1"/>
</dbReference>
<dbReference type="Gene3D" id="2.60.40.2070">
    <property type="match status" value="1"/>
</dbReference>
<feature type="domain" description="PapC N-terminal" evidence="13">
    <location>
        <begin position="28"/>
        <end position="174"/>
    </location>
</feature>
<dbReference type="Pfam" id="PF13953">
    <property type="entry name" value="PapC_C"/>
    <property type="match status" value="1"/>
</dbReference>
<evidence type="ECO:0000256" key="10">
    <source>
        <dbReference type="SAM" id="MobiDB-lite"/>
    </source>
</evidence>
<dbReference type="Gene3D" id="2.60.40.2610">
    <property type="entry name" value="Outer membrane usher protein FimD, plug domain"/>
    <property type="match status" value="1"/>
</dbReference>
<dbReference type="STRING" id="266265.Bxe_C1151"/>
<evidence type="ECO:0000256" key="3">
    <source>
        <dbReference type="ARBA" id="ARBA00022448"/>
    </source>
</evidence>
<dbReference type="AlphaFoldDB" id="Q13FX3"/>
<dbReference type="InterPro" id="IPR000015">
    <property type="entry name" value="Fimb_usher"/>
</dbReference>
<keyword evidence="4" id="KW-1134">Transmembrane beta strand</keyword>
<dbReference type="PANTHER" id="PTHR30451:SF20">
    <property type="entry name" value="FIMBRIAE USHER"/>
    <property type="match status" value="1"/>
</dbReference>
<proteinExistence type="inferred from homology"/>
<evidence type="ECO:0000256" key="7">
    <source>
        <dbReference type="ARBA" id="ARBA00023136"/>
    </source>
</evidence>
<keyword evidence="8 9" id="KW-0998">Cell outer membrane</keyword>
<feature type="region of interest" description="Disordered" evidence="10">
    <location>
        <begin position="841"/>
        <end position="866"/>
    </location>
</feature>
<keyword evidence="3 9" id="KW-0813">Transport</keyword>
<dbReference type="Gene3D" id="2.60.40.3110">
    <property type="match status" value="1"/>
</dbReference>
<evidence type="ECO:0000256" key="2">
    <source>
        <dbReference type="ARBA" id="ARBA00008064"/>
    </source>
</evidence>
<evidence type="ECO:0000256" key="11">
    <source>
        <dbReference type="SAM" id="SignalP"/>
    </source>
</evidence>
<evidence type="ECO:0000256" key="4">
    <source>
        <dbReference type="ARBA" id="ARBA00022452"/>
    </source>
</evidence>
<dbReference type="InterPro" id="IPR037224">
    <property type="entry name" value="PapC_N_sf"/>
</dbReference>
<dbReference type="Pfam" id="PF00577">
    <property type="entry name" value="Usher"/>
    <property type="match status" value="1"/>
</dbReference>
<dbReference type="InterPro" id="IPR025949">
    <property type="entry name" value="PapC-like_C"/>
</dbReference>
<feature type="chain" id="PRO_5004182289" evidence="11">
    <location>
        <begin position="26"/>
        <end position="866"/>
    </location>
</feature>
<accession>Q13FX3</accession>
<dbReference type="Proteomes" id="UP000001817">
    <property type="component" value="Chromosome 3"/>
</dbReference>
<keyword evidence="15" id="KW-1185">Reference proteome</keyword>
<keyword evidence="7 9" id="KW-0472">Membrane</keyword>
<dbReference type="InterPro" id="IPR025885">
    <property type="entry name" value="PapC_N"/>
</dbReference>
<dbReference type="InterPro" id="IPR043142">
    <property type="entry name" value="PapC-like_C_sf"/>
</dbReference>
<dbReference type="FunFam" id="2.60.40.3110:FF:000001">
    <property type="entry name" value="Putative fimbrial outer membrane usher"/>
    <property type="match status" value="1"/>
</dbReference>
<evidence type="ECO:0000313" key="15">
    <source>
        <dbReference type="Proteomes" id="UP000001817"/>
    </source>
</evidence>
<evidence type="ECO:0000313" key="14">
    <source>
        <dbReference type="EMBL" id="ABE37016.1"/>
    </source>
</evidence>
<evidence type="ECO:0000256" key="9">
    <source>
        <dbReference type="RuleBase" id="RU003884"/>
    </source>
</evidence>
<dbReference type="PANTHER" id="PTHR30451">
    <property type="entry name" value="OUTER MEMBRANE USHER PROTEIN"/>
    <property type="match status" value="1"/>
</dbReference>
<comment type="subcellular location">
    <subcellularLocation>
        <location evidence="1 9">Cell outer membrane</location>
        <topology evidence="1 9">Multi-pass membrane protein</topology>
    </subcellularLocation>
</comment>
<keyword evidence="6 11" id="KW-0732">Signal</keyword>
<dbReference type="Pfam" id="PF13954">
    <property type="entry name" value="PapC_N"/>
    <property type="match status" value="1"/>
</dbReference>
<comment type="similarity">
    <text evidence="2 9">Belongs to the fimbrial export usher family.</text>
</comment>
<dbReference type="GO" id="GO:0009297">
    <property type="term" value="P:pilus assembly"/>
    <property type="evidence" value="ECO:0007669"/>
    <property type="project" value="InterPro"/>
</dbReference>
<dbReference type="SUPFAM" id="SSF141729">
    <property type="entry name" value="FimD N-terminal domain-like"/>
    <property type="match status" value="1"/>
</dbReference>
<sequence length="866" mass="91682">MLNDAGKKTVSSAPLLMASAAPLLASVQFDSSFLMSSADRAVDVSRYETGNPVMPGEYRSDVYLNGRLIGRESLVIRADAEGRAQVCFNRALLERLNVDTSKLDSGHVAEFAQPDGCLDLSSIVSGASVTFNQSDLRLDVDIPQASLQRTARGYVDPALWDEGATSARLSYTANLYRNEFEGSGAANSGYLGLNAGFNMGGWTFRHSGTLTWSDGGGHHYESARRHYNTAYNYVQHDVTRWKSRVTLGDSYTNGELFDTFAYRGVQLASDDRMLPDSMRGYAPVVRGVAETNARVTIRQNGYVLYDTAVPAGPFVIDDLYPTGYGGDLDVSIIEADGRVRTFRVPYASVAQALRPGMTRYNLMAGSIRSRQLSYTPAVALATVQRGVTNALTLYGGVLASNNYGSVLAGAAVGTPVGAIALDASGSNASPSGARASRGLSIRAAYSKLITQTDSNVSVAAYRFSSTGYLDLNDALTFINNARTGQSDMSSLQRARNRLSVTASQGLGHDSRWGQLFVSGYIQDYWTRPGRDTQFQIGHVNRIGAVNYGVSVERVRTGGGAMDTRYMVNLSLPLGRTLQAPTLSFNVVNDRSSGTAVQTLVNGVAGEDNQIGYAAGVTRDGGARYAGNLSGQYRAPYTNLQAGFSTGSGYKSVNAGVSGSIVAHPRGVTASAYTADTIGIVSAPGGAGAVVTGYPGVKLDANGNAVVPYLTPYRLNEVTLDPKGTDANIELQTTSRQVAPRLGAVVMLDYPTVTGRPVLIRSHLPDGNALPFGAPVSDGKGNNIGMVTQGGMVYARINGLADELKVTWGASPSAYSCVIRVRLPEHKAGDNAMAFERLEAPCEMTEGSAPSSRQAGKAGKSADGLAS</sequence>
<dbReference type="InterPro" id="IPR042186">
    <property type="entry name" value="FimD_plug_dom"/>
</dbReference>
<evidence type="ECO:0000259" key="13">
    <source>
        <dbReference type="Pfam" id="PF13954"/>
    </source>
</evidence>
<feature type="signal peptide" evidence="11">
    <location>
        <begin position="1"/>
        <end position="25"/>
    </location>
</feature>
<protein>
    <submittedName>
        <fullName evidence="14">Fimbrial biogenesis outer membrane usher protein</fullName>
    </submittedName>
</protein>
<organism evidence="14 15">
    <name type="scientific">Paraburkholderia xenovorans (strain LB400)</name>
    <dbReference type="NCBI Taxonomy" id="266265"/>
    <lineage>
        <taxon>Bacteria</taxon>
        <taxon>Pseudomonadati</taxon>
        <taxon>Pseudomonadota</taxon>
        <taxon>Betaproteobacteria</taxon>
        <taxon>Burkholderiales</taxon>
        <taxon>Burkholderiaceae</taxon>
        <taxon>Paraburkholderia</taxon>
    </lineage>
</organism>
<dbReference type="Gene3D" id="3.10.20.410">
    <property type="match status" value="1"/>
</dbReference>
<evidence type="ECO:0000256" key="1">
    <source>
        <dbReference type="ARBA" id="ARBA00004571"/>
    </source>
</evidence>
<dbReference type="PATRIC" id="fig|266265.5.peg.8904"/>